<evidence type="ECO:0000313" key="2">
    <source>
        <dbReference type="Proteomes" id="UP001185028"/>
    </source>
</evidence>
<sequence>MPFEDEKIAAVLNEWEEQQRNHNILNGPVEAEGREYTFALRSFFNNRLHMYVPESFQLMSKSMQKAKYPYEDRPAVILTNGRCEVDLTFQHVDQPLQDDWIPELVDGMKQMIRNIQPTNVFYEQKIEQVNGKRIGYFDFKSPALDQPAYRLMFYLELDGETIIGGFSCPYKSYAEWRPLILQMLQTIYTTTPEGGASQ</sequence>
<dbReference type="EMBL" id="JAVDQH010000015">
    <property type="protein sequence ID" value="MDR6245547.1"/>
    <property type="molecule type" value="Genomic_DNA"/>
</dbReference>
<keyword evidence="2" id="KW-1185">Reference proteome</keyword>
<name>A0ABU1J4Q5_9BACL</name>
<gene>
    <name evidence="1" type="ORF">JOC58_003460</name>
</gene>
<protein>
    <recommendedName>
        <fullName evidence="3">DUF1795 domain-containing protein</fullName>
    </recommendedName>
</protein>
<dbReference type="RefSeq" id="WP_188775155.1">
    <property type="nucleotide sequence ID" value="NZ_BMMB01000004.1"/>
</dbReference>
<comment type="caution">
    <text evidence="1">The sequence shown here is derived from an EMBL/GenBank/DDBJ whole genome shotgun (WGS) entry which is preliminary data.</text>
</comment>
<accession>A0ABU1J4Q5</accession>
<evidence type="ECO:0000313" key="1">
    <source>
        <dbReference type="EMBL" id="MDR6245547.1"/>
    </source>
</evidence>
<proteinExistence type="predicted"/>
<organism evidence="1 2">
    <name type="scientific">Paenibacillus hunanensis</name>
    <dbReference type="NCBI Taxonomy" id="539262"/>
    <lineage>
        <taxon>Bacteria</taxon>
        <taxon>Bacillati</taxon>
        <taxon>Bacillota</taxon>
        <taxon>Bacilli</taxon>
        <taxon>Bacillales</taxon>
        <taxon>Paenibacillaceae</taxon>
        <taxon>Paenibacillus</taxon>
    </lineage>
</organism>
<reference evidence="1 2" key="1">
    <citation type="submission" date="2023-07" db="EMBL/GenBank/DDBJ databases">
        <title>Genomic Encyclopedia of Type Strains, Phase IV (KMG-IV): sequencing the most valuable type-strain genomes for metagenomic binning, comparative biology and taxonomic classification.</title>
        <authorList>
            <person name="Goeker M."/>
        </authorList>
    </citation>
    <scope>NUCLEOTIDE SEQUENCE [LARGE SCALE GENOMIC DNA]</scope>
    <source>
        <strain evidence="1 2">DSM 22170</strain>
    </source>
</reference>
<evidence type="ECO:0008006" key="3">
    <source>
        <dbReference type="Google" id="ProtNLM"/>
    </source>
</evidence>
<dbReference type="Proteomes" id="UP001185028">
    <property type="component" value="Unassembled WGS sequence"/>
</dbReference>